<protein>
    <submittedName>
        <fullName evidence="1">Uncharacterized protein</fullName>
    </submittedName>
</protein>
<accession>A0A2D4F390</accession>
<reference evidence="1" key="2">
    <citation type="submission" date="2017-11" db="EMBL/GenBank/DDBJ databases">
        <title>Coralsnake Venomics: Analyses of Venom Gland Transcriptomes and Proteomes of Six Brazilian Taxa.</title>
        <authorList>
            <person name="Aird S.D."/>
            <person name="Jorge da Silva N."/>
            <person name="Qiu L."/>
            <person name="Villar-Briones A."/>
            <person name="Aparecida-Saddi V."/>
            <person name="Campos-Telles M.P."/>
            <person name="Grau M."/>
            <person name="Mikheyev A.S."/>
        </authorList>
    </citation>
    <scope>NUCLEOTIDE SEQUENCE</scope>
    <source>
        <tissue evidence="1">Venom_gland</tissue>
    </source>
</reference>
<evidence type="ECO:0000313" key="1">
    <source>
        <dbReference type="EMBL" id="LAA41930.1"/>
    </source>
</evidence>
<dbReference type="EMBL" id="IACJ01046587">
    <property type="protein sequence ID" value="LAA41930.1"/>
    <property type="molecule type" value="Transcribed_RNA"/>
</dbReference>
<reference evidence="1" key="1">
    <citation type="submission" date="2017-07" db="EMBL/GenBank/DDBJ databases">
        <authorList>
            <person name="Mikheyev A."/>
            <person name="Grau M."/>
        </authorList>
    </citation>
    <scope>NUCLEOTIDE SEQUENCE</scope>
    <source>
        <tissue evidence="1">Venom_gland</tissue>
    </source>
</reference>
<dbReference type="AlphaFoldDB" id="A0A2D4F390"/>
<organism evidence="1">
    <name type="scientific">Micrurus corallinus</name>
    <name type="common">Brazilian coral snake</name>
    <dbReference type="NCBI Taxonomy" id="54390"/>
    <lineage>
        <taxon>Eukaryota</taxon>
        <taxon>Metazoa</taxon>
        <taxon>Chordata</taxon>
        <taxon>Craniata</taxon>
        <taxon>Vertebrata</taxon>
        <taxon>Euteleostomi</taxon>
        <taxon>Lepidosauria</taxon>
        <taxon>Squamata</taxon>
        <taxon>Bifurcata</taxon>
        <taxon>Unidentata</taxon>
        <taxon>Episquamata</taxon>
        <taxon>Toxicofera</taxon>
        <taxon>Serpentes</taxon>
        <taxon>Colubroidea</taxon>
        <taxon>Elapidae</taxon>
        <taxon>Elapinae</taxon>
        <taxon>Micrurus</taxon>
    </lineage>
</organism>
<name>A0A2D4F390_MICCO</name>
<sequence length="128" mass="14835">MSHEDPKKVPPTFGPFVRRPSTAEAESFRLQGFANQLILVSLEKVFQQHLRSIFKFFLDLRLGIHVQINWIDPIVQDFVITRDVGASWNPWLHMTWRSCNGGAVKPAAYRQAAFLFGNNFRYLVEGDW</sequence>
<proteinExistence type="predicted"/>